<protein>
    <submittedName>
        <fullName evidence="3">Transposase</fullName>
    </submittedName>
</protein>
<geneLocation type="plasmid" evidence="3">
    <name>unnamed1</name>
</geneLocation>
<dbReference type="SUPFAM" id="SSF48295">
    <property type="entry name" value="TrpR-like"/>
    <property type="match status" value="1"/>
</dbReference>
<evidence type="ECO:0000313" key="4">
    <source>
        <dbReference type="EMBL" id="QGN00070.1"/>
    </source>
</evidence>
<keyword evidence="5" id="KW-1185">Reference proteome</keyword>
<evidence type="ECO:0000313" key="3">
    <source>
        <dbReference type="EMBL" id="QGM99905.1"/>
    </source>
</evidence>
<proteinExistence type="predicted"/>
<dbReference type="EMBL" id="CP044331">
    <property type="protein sequence ID" value="QGM97255.1"/>
    <property type="molecule type" value="Genomic_DNA"/>
</dbReference>
<keyword evidence="3" id="KW-0614">Plasmid</keyword>
<name>A0A6B8MBX1_9HYPH</name>
<dbReference type="Proteomes" id="UP000422569">
    <property type="component" value="Plasmid unnamed2"/>
</dbReference>
<organism evidence="3 5">
    <name type="scientific">Methylocystis parvus</name>
    <dbReference type="NCBI Taxonomy" id="134"/>
    <lineage>
        <taxon>Bacteria</taxon>
        <taxon>Pseudomonadati</taxon>
        <taxon>Pseudomonadota</taxon>
        <taxon>Alphaproteobacteria</taxon>
        <taxon>Hyphomicrobiales</taxon>
        <taxon>Methylocystaceae</taxon>
        <taxon>Methylocystis</taxon>
    </lineage>
</organism>
<dbReference type="KEGG" id="mpar:F7D14_20110"/>
<dbReference type="NCBIfam" id="NF047595">
    <property type="entry name" value="IS66_ISRel24_TnpA"/>
    <property type="match status" value="1"/>
</dbReference>
<dbReference type="KEGG" id="mpar:F7D14_13440"/>
<dbReference type="GO" id="GO:0004803">
    <property type="term" value="F:transposase activity"/>
    <property type="evidence" value="ECO:0007669"/>
    <property type="project" value="InterPro"/>
</dbReference>
<dbReference type="EMBL" id="CP044333">
    <property type="protein sequence ID" value="QGN00070.1"/>
    <property type="molecule type" value="Genomic_DNA"/>
</dbReference>
<dbReference type="GO" id="GO:0043565">
    <property type="term" value="F:sequence-specific DNA binding"/>
    <property type="evidence" value="ECO:0007669"/>
    <property type="project" value="InterPro"/>
</dbReference>
<gene>
    <name evidence="1" type="ORF">F7D14_07060</name>
    <name evidence="2" type="ORF">F7D14_13440</name>
    <name evidence="3" type="ORF">F7D14_20110</name>
    <name evidence="4" type="ORF">F7D14_21030</name>
</gene>
<dbReference type="EMBL" id="CP044332">
    <property type="protein sequence ID" value="QGM99905.1"/>
    <property type="molecule type" value="Genomic_DNA"/>
</dbReference>
<geneLocation type="plasmid" evidence="4">
    <name>unnamed2</name>
</geneLocation>
<dbReference type="Proteomes" id="UP000422569">
    <property type="component" value="Chromosome"/>
</dbReference>
<dbReference type="PANTHER" id="PTHR37936:SF3">
    <property type="entry name" value="TRANSPOSASE INSC FOR INSERTION ELEMENT IS2A-RELATED"/>
    <property type="match status" value="1"/>
</dbReference>
<dbReference type="AlphaFoldDB" id="A0A6B8MBX1"/>
<reference evidence="3 5" key="1">
    <citation type="submission" date="2019-09" db="EMBL/GenBank/DDBJ databases">
        <title>Isolation and complete genome sequencing of Methylocystis species.</title>
        <authorList>
            <person name="Rumah B.L."/>
            <person name="Stead C.E."/>
            <person name="Stevens B.C."/>
            <person name="Minton N.P."/>
            <person name="Grosse-Honebrink A."/>
            <person name="Zhang Y."/>
        </authorList>
    </citation>
    <scope>NUCLEOTIDE SEQUENCE [LARGE SCALE GENOMIC DNA]</scope>
    <source>
        <strain evidence="3 5">BRCS2</strain>
        <plasmid evidence="3 5">unnamed1</plasmid>
        <plasmid evidence="4 5">unnamed2</plasmid>
    </source>
</reference>
<accession>A0A6B8MBX1</accession>
<sequence>MELVRCPPSNRWTPMSAAKDGVKRRTWSLEERQRIVAEALAPGASVAAVARRHGLNANLVFKWLRRSREGWLDRRRGPAKETAPAKMSPELAAQTFVPVELLELKPAPMSPALPPSSAPVAKIAATPARVSRKNVRRGAMEVSLPNGARLSLDADVDTEALRRVLSALGDL</sequence>
<dbReference type="KEGG" id="mpar:F7D14_21030"/>
<evidence type="ECO:0000313" key="5">
    <source>
        <dbReference type="Proteomes" id="UP000422569"/>
    </source>
</evidence>
<dbReference type="Proteomes" id="UP000422569">
    <property type="component" value="Plasmid unnamed1"/>
</dbReference>
<dbReference type="EMBL" id="CP044331">
    <property type="protein sequence ID" value="QGM98382.1"/>
    <property type="molecule type" value="Genomic_DNA"/>
</dbReference>
<dbReference type="Pfam" id="PF01527">
    <property type="entry name" value="HTH_Tnp_1"/>
    <property type="match status" value="1"/>
</dbReference>
<evidence type="ECO:0000313" key="2">
    <source>
        <dbReference type="EMBL" id="QGM98382.1"/>
    </source>
</evidence>
<dbReference type="InterPro" id="IPR010921">
    <property type="entry name" value="Trp_repressor/repl_initiator"/>
</dbReference>
<dbReference type="PANTHER" id="PTHR37936">
    <property type="entry name" value="TRANSPOSASE INSC FOR INSERTION ELEMENT IS2A-RELATED"/>
    <property type="match status" value="1"/>
</dbReference>
<dbReference type="GO" id="GO:0006313">
    <property type="term" value="P:DNA transposition"/>
    <property type="evidence" value="ECO:0007669"/>
    <property type="project" value="InterPro"/>
</dbReference>
<dbReference type="KEGG" id="mpar:F7D14_07060"/>
<dbReference type="InterPro" id="IPR002514">
    <property type="entry name" value="Transposase_8"/>
</dbReference>
<evidence type="ECO:0000313" key="1">
    <source>
        <dbReference type="EMBL" id="QGM97255.1"/>
    </source>
</evidence>